<protein>
    <submittedName>
        <fullName evidence="2">Uncharacterized protein</fullName>
    </submittedName>
</protein>
<name>A0A4R6T3F5_9BACT</name>
<organism evidence="2 3">
    <name type="scientific">Algoriphagus boseongensis</name>
    <dbReference type="NCBI Taxonomy" id="1442587"/>
    <lineage>
        <taxon>Bacteria</taxon>
        <taxon>Pseudomonadati</taxon>
        <taxon>Bacteroidota</taxon>
        <taxon>Cytophagia</taxon>
        <taxon>Cytophagales</taxon>
        <taxon>Cyclobacteriaceae</taxon>
        <taxon>Algoriphagus</taxon>
    </lineage>
</organism>
<keyword evidence="1" id="KW-0732">Signal</keyword>
<proteinExistence type="predicted"/>
<dbReference type="EMBL" id="SNYF01000006">
    <property type="protein sequence ID" value="TDQ16951.1"/>
    <property type="molecule type" value="Genomic_DNA"/>
</dbReference>
<keyword evidence="3" id="KW-1185">Reference proteome</keyword>
<feature type="signal peptide" evidence="1">
    <location>
        <begin position="1"/>
        <end position="20"/>
    </location>
</feature>
<dbReference type="RefSeq" id="WP_133554528.1">
    <property type="nucleotide sequence ID" value="NZ_SNYF01000006.1"/>
</dbReference>
<evidence type="ECO:0000313" key="3">
    <source>
        <dbReference type="Proteomes" id="UP000294535"/>
    </source>
</evidence>
<dbReference type="AlphaFoldDB" id="A0A4R6T3F5"/>
<dbReference type="PROSITE" id="PS51257">
    <property type="entry name" value="PROKAR_LIPOPROTEIN"/>
    <property type="match status" value="1"/>
</dbReference>
<comment type="caution">
    <text evidence="2">The sequence shown here is derived from an EMBL/GenBank/DDBJ whole genome shotgun (WGS) entry which is preliminary data.</text>
</comment>
<dbReference type="Proteomes" id="UP000294535">
    <property type="component" value="Unassembled WGS sequence"/>
</dbReference>
<evidence type="ECO:0000256" key="1">
    <source>
        <dbReference type="SAM" id="SignalP"/>
    </source>
</evidence>
<feature type="chain" id="PRO_5020944581" evidence="1">
    <location>
        <begin position="21"/>
        <end position="185"/>
    </location>
</feature>
<evidence type="ECO:0000313" key="2">
    <source>
        <dbReference type="EMBL" id="TDQ16951.1"/>
    </source>
</evidence>
<sequence length="185" mass="21151">MKVYLNLLFALVLGSLLACSSSEERLQLEKLPYFDVKSFLDLELSKLEGVEVTKTSRINGTESIVDTVYTVEDWKEEFAVFYQADINLPSLATSYSTDAKYDLLIHELLPGEKGKVQQIVVRFNGNYPGSISFKMKEENMFFSSTTMGEFYINQLTQKLDHYTIETTQKVMFLKPTNIKIQGIVK</sequence>
<dbReference type="OrthoDB" id="794757at2"/>
<reference evidence="2 3" key="1">
    <citation type="submission" date="2019-03" db="EMBL/GenBank/DDBJ databases">
        <title>Genomic Encyclopedia of Type Strains, Phase III (KMG-III): the genomes of soil and plant-associated and newly described type strains.</title>
        <authorList>
            <person name="Whitman W."/>
        </authorList>
    </citation>
    <scope>NUCLEOTIDE SEQUENCE [LARGE SCALE GENOMIC DNA]</scope>
    <source>
        <strain evidence="2 3">CECT 8446</strain>
    </source>
</reference>
<accession>A0A4R6T3F5</accession>
<gene>
    <name evidence="2" type="ORF">DFQ04_1599</name>
</gene>